<feature type="transmembrane region" description="Helical" evidence="1">
    <location>
        <begin position="104"/>
        <end position="129"/>
    </location>
</feature>
<name>A0ABU7AQY8_9TELE</name>
<dbReference type="Proteomes" id="UP001345963">
    <property type="component" value="Unassembled WGS sequence"/>
</dbReference>
<comment type="caution">
    <text evidence="2">The sequence shown here is derived from an EMBL/GenBank/DDBJ whole genome shotgun (WGS) entry which is preliminary data.</text>
</comment>
<evidence type="ECO:0000313" key="2">
    <source>
        <dbReference type="EMBL" id="MED6239860.1"/>
    </source>
</evidence>
<gene>
    <name evidence="2" type="ORF">ATANTOWER_012326</name>
</gene>
<organism evidence="2 3">
    <name type="scientific">Ataeniobius toweri</name>
    <dbReference type="NCBI Taxonomy" id="208326"/>
    <lineage>
        <taxon>Eukaryota</taxon>
        <taxon>Metazoa</taxon>
        <taxon>Chordata</taxon>
        <taxon>Craniata</taxon>
        <taxon>Vertebrata</taxon>
        <taxon>Euteleostomi</taxon>
        <taxon>Actinopterygii</taxon>
        <taxon>Neopterygii</taxon>
        <taxon>Teleostei</taxon>
        <taxon>Neoteleostei</taxon>
        <taxon>Acanthomorphata</taxon>
        <taxon>Ovalentaria</taxon>
        <taxon>Atherinomorphae</taxon>
        <taxon>Cyprinodontiformes</taxon>
        <taxon>Goodeidae</taxon>
        <taxon>Ataeniobius</taxon>
    </lineage>
</organism>
<feature type="transmembrane region" description="Helical" evidence="1">
    <location>
        <begin position="72"/>
        <end position="92"/>
    </location>
</feature>
<accession>A0ABU7AQY8</accession>
<keyword evidence="3" id="KW-1185">Reference proteome</keyword>
<protein>
    <submittedName>
        <fullName evidence="2">Uncharacterized protein</fullName>
    </submittedName>
</protein>
<dbReference type="EMBL" id="JAHUTI010022297">
    <property type="protein sequence ID" value="MED6239860.1"/>
    <property type="molecule type" value="Genomic_DNA"/>
</dbReference>
<sequence length="139" mass="15474">MPPFFSSLDSPPPVHVVTNSTLNPLLAVHTHSHTHLYYLYYNDSQGGTPLTTFLKMRNDVSQKPSSMILKPLLVFSFINSCMQVSFFLTQSGRQGWVRSSSSSAFIVTFLLSPCSLQSLIVISSMFVFLSKSYSLPLTT</sequence>
<evidence type="ECO:0000313" key="3">
    <source>
        <dbReference type="Proteomes" id="UP001345963"/>
    </source>
</evidence>
<keyword evidence="1" id="KW-1133">Transmembrane helix</keyword>
<reference evidence="2 3" key="1">
    <citation type="submission" date="2021-07" db="EMBL/GenBank/DDBJ databases">
        <authorList>
            <person name="Palmer J.M."/>
        </authorList>
    </citation>
    <scope>NUCLEOTIDE SEQUENCE [LARGE SCALE GENOMIC DNA]</scope>
    <source>
        <strain evidence="2 3">AT_MEX2019</strain>
        <tissue evidence="2">Muscle</tissue>
    </source>
</reference>
<keyword evidence="1" id="KW-0472">Membrane</keyword>
<proteinExistence type="predicted"/>
<keyword evidence="1" id="KW-0812">Transmembrane</keyword>
<evidence type="ECO:0000256" key="1">
    <source>
        <dbReference type="SAM" id="Phobius"/>
    </source>
</evidence>